<dbReference type="GO" id="GO:0015937">
    <property type="term" value="P:coenzyme A biosynthetic process"/>
    <property type="evidence" value="ECO:0007669"/>
    <property type="project" value="UniProtKB-UniRule"/>
</dbReference>
<dbReference type="NCBIfam" id="NF010324">
    <property type="entry name" value="PRK13761.1"/>
    <property type="match status" value="1"/>
</dbReference>
<feature type="binding site" evidence="5">
    <location>
        <position position="29"/>
    </location>
    <ligand>
        <name>ATP</name>
        <dbReference type="ChEBI" id="CHEBI:30616"/>
    </ligand>
</feature>
<feature type="binding site" evidence="5">
    <location>
        <begin position="194"/>
        <end position="196"/>
    </location>
    <ligand>
        <name>ATP</name>
        <dbReference type="ChEBI" id="CHEBI:30616"/>
    </ligand>
</feature>
<evidence type="ECO:0000256" key="3">
    <source>
        <dbReference type="ARBA" id="ARBA00022840"/>
    </source>
</evidence>
<evidence type="ECO:0000256" key="1">
    <source>
        <dbReference type="ARBA" id="ARBA00022598"/>
    </source>
</evidence>
<accession>A0AAT9GSJ9</accession>
<organism evidence="6">
    <name type="scientific">Sulfurisphaera javensis</name>
    <dbReference type="NCBI Taxonomy" id="2049879"/>
    <lineage>
        <taxon>Archaea</taxon>
        <taxon>Thermoproteota</taxon>
        <taxon>Thermoprotei</taxon>
        <taxon>Sulfolobales</taxon>
        <taxon>Sulfolobaceae</taxon>
        <taxon>Sulfurisphaera</taxon>
    </lineage>
</organism>
<evidence type="ECO:0000256" key="4">
    <source>
        <dbReference type="ARBA" id="ARBA00022993"/>
    </source>
</evidence>
<dbReference type="KEGG" id="sjv:SJAV_15410"/>
<dbReference type="Gene3D" id="3.40.50.12640">
    <property type="entry name" value="Phosphopantoate/pantothenate synthetase"/>
    <property type="match status" value="1"/>
</dbReference>
<feature type="binding site" evidence="5">
    <location>
        <begin position="212"/>
        <end position="213"/>
    </location>
    <ligand>
        <name>ATP</name>
        <dbReference type="ChEBI" id="CHEBI:30616"/>
    </ligand>
</feature>
<dbReference type="EC" id="6.3.2.36" evidence="5"/>
<dbReference type="PANTHER" id="PTHR40695:SF1">
    <property type="entry name" value="4-PHOSPHOPANTOATE--BETA-ALANINE LIGASE"/>
    <property type="match status" value="1"/>
</dbReference>
<dbReference type="EMBL" id="AP031322">
    <property type="protein sequence ID" value="BFH73597.1"/>
    <property type="molecule type" value="Genomic_DNA"/>
</dbReference>
<dbReference type="GO" id="GO:0016881">
    <property type="term" value="F:acid-amino acid ligase activity"/>
    <property type="evidence" value="ECO:0007669"/>
    <property type="project" value="UniProtKB-UniRule"/>
</dbReference>
<keyword evidence="2 5" id="KW-0547">Nucleotide-binding</keyword>
<dbReference type="PIRSF" id="PIRSF004853">
    <property type="entry name" value="UCP004853"/>
    <property type="match status" value="1"/>
</dbReference>
<dbReference type="Pfam" id="PF02006">
    <property type="entry name" value="PPS_PS"/>
    <property type="match status" value="1"/>
</dbReference>
<dbReference type="InterPro" id="IPR038138">
    <property type="entry name" value="PPS/PS_sf"/>
</dbReference>
<comment type="pathway">
    <text evidence="5">Cofactor biosynthesis; coenzyme A biosynthesis.</text>
</comment>
<comment type="catalytic activity">
    <reaction evidence="5">
        <text>(R)-4-phosphopantoate + beta-alanine + ATP = (R)-4'-phosphopantothenate + AMP + diphosphate + H(+)</text>
        <dbReference type="Rhea" id="RHEA:27930"/>
        <dbReference type="ChEBI" id="CHEBI:10986"/>
        <dbReference type="ChEBI" id="CHEBI:15378"/>
        <dbReference type="ChEBI" id="CHEBI:30616"/>
        <dbReference type="ChEBI" id="CHEBI:33019"/>
        <dbReference type="ChEBI" id="CHEBI:57966"/>
        <dbReference type="ChEBI" id="CHEBI:61294"/>
        <dbReference type="ChEBI" id="CHEBI:456215"/>
        <dbReference type="EC" id="6.3.2.36"/>
    </reaction>
</comment>
<dbReference type="InterPro" id="IPR002855">
    <property type="entry name" value="PPS/PS"/>
</dbReference>
<evidence type="ECO:0000256" key="5">
    <source>
        <dbReference type="HAMAP-Rule" id="MF_02224"/>
    </source>
</evidence>
<dbReference type="GeneID" id="92354499"/>
<gene>
    <name evidence="6" type="ORF">SJAV_15410</name>
</gene>
<dbReference type="PANTHER" id="PTHR40695">
    <property type="entry name" value="4-PHOSPHOPANTOATE--BETA-ALANINE LIGASE"/>
    <property type="match status" value="1"/>
</dbReference>
<name>A0AAT9GSJ9_9CREN</name>
<feature type="binding site" evidence="5">
    <location>
        <begin position="200"/>
        <end position="201"/>
    </location>
    <ligand>
        <name>ATP</name>
        <dbReference type="ChEBI" id="CHEBI:30616"/>
    </ligand>
</feature>
<proteinExistence type="inferred from homology"/>
<dbReference type="NCBIfam" id="NF041123">
    <property type="entry name" value="phpantohe_syn_Arch"/>
    <property type="match status" value="1"/>
</dbReference>
<dbReference type="AlphaFoldDB" id="A0AAT9GSJ9"/>
<protein>
    <recommendedName>
        <fullName evidence="5">4-phosphopantoate--beta-alanine ligase</fullName>
        <ecNumber evidence="5">6.3.2.36</ecNumber>
    </recommendedName>
    <alternativeName>
        <fullName evidence="5">Phosphopantothenate synthetase</fullName>
        <shortName evidence="5">PPS</shortName>
    </alternativeName>
</protein>
<dbReference type="HAMAP" id="MF_02224">
    <property type="entry name" value="PPS"/>
    <property type="match status" value="1"/>
</dbReference>
<evidence type="ECO:0000256" key="2">
    <source>
        <dbReference type="ARBA" id="ARBA00022741"/>
    </source>
</evidence>
<keyword evidence="1 5" id="KW-0436">Ligase</keyword>
<evidence type="ECO:0000313" key="6">
    <source>
        <dbReference type="EMBL" id="BFH73597.1"/>
    </source>
</evidence>
<reference evidence="6" key="1">
    <citation type="submission" date="2024-03" db="EMBL/GenBank/DDBJ databases">
        <title>Complete genome sequence of Sulfurisphaera javensis strain KD-1.</title>
        <authorList>
            <person name="Sakai H."/>
            <person name="Nur N."/>
            <person name="Suwanto A."/>
            <person name="Kurosawa N."/>
        </authorList>
    </citation>
    <scope>NUCLEOTIDE SEQUENCE</scope>
    <source>
        <strain evidence="6">KD-1</strain>
    </source>
</reference>
<dbReference type="GO" id="GO:0005524">
    <property type="term" value="F:ATP binding"/>
    <property type="evidence" value="ECO:0007669"/>
    <property type="project" value="UniProtKB-KW"/>
</dbReference>
<dbReference type="RefSeq" id="WP_369609179.1">
    <property type="nucleotide sequence ID" value="NZ_AP031322.1"/>
</dbReference>
<keyword evidence="3 5" id="KW-0067">ATP-binding</keyword>
<sequence length="266" mass="29866">MDKTHTSNEWSIRSLIPENHPRRQSLIIREKIVDALLDGYLAPQGLIAHGRGECFDYLIGEKTQDFAIKAMKAAIATMLLARHPVISVNGNMAALVPEEIVKLAEVLNAKIEVNLFYRTKQREIKIAEILKKYGAKKVLGVGEDASATIPELFSERRRVSPEGIYIADVVLLALEDGDRTEALVKMGKKVIAIDLNPLSRTAQKANITIVDNIVRAFPKMIEIAYELKNANKEDLEKIVREYDNKKILAESIKFISEYLNQLSLSL</sequence>
<comment type="similarity">
    <text evidence="5">Belongs to the archaeal phosphopantothenate synthetase family.</text>
</comment>
<keyword evidence="4 5" id="KW-0173">Coenzyme A biosynthesis</keyword>
<comment type="subunit">
    <text evidence="5">Homodimer.</text>
</comment>
<feature type="binding site" evidence="5">
    <location>
        <position position="51"/>
    </location>
    <ligand>
        <name>ATP</name>
        <dbReference type="ChEBI" id="CHEBI:30616"/>
    </ligand>
</feature>
<comment type="function">
    <text evidence="5">Catalyzes the condensation of (R)-4-phosphopantoate and beta-alanine to 4'-phosphopantothenate in the CoA biosynthesis pathway.</text>
</comment>